<dbReference type="EMBL" id="FWFZ01000007">
    <property type="protein sequence ID" value="SLN42228.1"/>
    <property type="molecule type" value="Genomic_DNA"/>
</dbReference>
<dbReference type="PRINTS" id="PR00111">
    <property type="entry name" value="ABHYDROLASE"/>
</dbReference>
<feature type="domain" description="AB hydrolase-1" evidence="2">
    <location>
        <begin position="26"/>
        <end position="253"/>
    </location>
</feature>
<dbReference type="PRINTS" id="PR00412">
    <property type="entry name" value="EPOXHYDRLASE"/>
</dbReference>
<reference evidence="3 4" key="1">
    <citation type="submission" date="2017-03" db="EMBL/GenBank/DDBJ databases">
        <authorList>
            <person name="Afonso C.L."/>
            <person name="Miller P.J."/>
            <person name="Scott M.A."/>
            <person name="Spackman E."/>
            <person name="Goraichik I."/>
            <person name="Dimitrov K.M."/>
            <person name="Suarez D.L."/>
            <person name="Swayne D.E."/>
        </authorList>
    </citation>
    <scope>NUCLEOTIDE SEQUENCE [LARGE SCALE GENOMIC DNA]</scope>
    <source>
        <strain evidence="3 4">CECT 7023</strain>
    </source>
</reference>
<dbReference type="GO" id="GO:0004064">
    <property type="term" value="F:arylesterase activity"/>
    <property type="evidence" value="ECO:0007669"/>
    <property type="project" value="UniProtKB-EC"/>
</dbReference>
<keyword evidence="1 3" id="KW-0378">Hydrolase</keyword>
<evidence type="ECO:0000313" key="3">
    <source>
        <dbReference type="EMBL" id="SLN42228.1"/>
    </source>
</evidence>
<dbReference type="SUPFAM" id="SSF53474">
    <property type="entry name" value="alpha/beta-Hydrolases"/>
    <property type="match status" value="1"/>
</dbReference>
<accession>A0A1Y5SJF3</accession>
<dbReference type="OrthoDB" id="9808398at2"/>
<evidence type="ECO:0000259" key="2">
    <source>
        <dbReference type="Pfam" id="PF00561"/>
    </source>
</evidence>
<gene>
    <name evidence="3" type="ORF">ROA7023_01681</name>
</gene>
<dbReference type="InterPro" id="IPR029058">
    <property type="entry name" value="AB_hydrolase_fold"/>
</dbReference>
<dbReference type="EC" id="3.1.1.2" evidence="3"/>
<dbReference type="Pfam" id="PF00561">
    <property type="entry name" value="Abhydrolase_1"/>
    <property type="match status" value="1"/>
</dbReference>
<evidence type="ECO:0000256" key="1">
    <source>
        <dbReference type="ARBA" id="ARBA00022801"/>
    </source>
</evidence>
<protein>
    <submittedName>
        <fullName evidence="3">Arylesterase</fullName>
        <ecNumber evidence="3">3.1.1.2</ecNumber>
    </submittedName>
</protein>
<organism evidence="3 4">
    <name type="scientific">Roseisalinus antarcticus</name>
    <dbReference type="NCBI Taxonomy" id="254357"/>
    <lineage>
        <taxon>Bacteria</taxon>
        <taxon>Pseudomonadati</taxon>
        <taxon>Pseudomonadota</taxon>
        <taxon>Alphaproteobacteria</taxon>
        <taxon>Rhodobacterales</taxon>
        <taxon>Roseobacteraceae</taxon>
        <taxon>Roseisalinus</taxon>
    </lineage>
</organism>
<dbReference type="GO" id="GO:0016020">
    <property type="term" value="C:membrane"/>
    <property type="evidence" value="ECO:0007669"/>
    <property type="project" value="TreeGrafter"/>
</dbReference>
<dbReference type="Proteomes" id="UP000193900">
    <property type="component" value="Unassembled WGS sequence"/>
</dbReference>
<evidence type="ECO:0000313" key="4">
    <source>
        <dbReference type="Proteomes" id="UP000193900"/>
    </source>
</evidence>
<dbReference type="InterPro" id="IPR050266">
    <property type="entry name" value="AB_hydrolase_sf"/>
</dbReference>
<sequence>MELLAIRASSESGTISYLHAGEAEWPVVLLIHGLGWDAERLWREQIDPLVIGGWQVIAPDLRGVGQSSDITAPITISDYADDLEALLAELGISSLVLVGFSMGCCVAVDLASRHGLDLRGLVLACGGVRSSPEGQAGTEAMLDRAVSLGPQQFATEQADSIFGRSWAKANPGPVADFIRWRAAMDQQSLHHAFRATFGCNYEPALADIACPAAVITARDDSFVTAEAAARLAGLIPGAELEMIPDSGHMATVEQPELFNAALSRLLGRAAA</sequence>
<dbReference type="PANTHER" id="PTHR43798">
    <property type="entry name" value="MONOACYLGLYCEROL LIPASE"/>
    <property type="match status" value="1"/>
</dbReference>
<dbReference type="RefSeq" id="WP_085878559.1">
    <property type="nucleotide sequence ID" value="NZ_FWFZ01000007.1"/>
</dbReference>
<dbReference type="PANTHER" id="PTHR43798:SF31">
    <property type="entry name" value="AB HYDROLASE SUPERFAMILY PROTEIN YCLE"/>
    <property type="match status" value="1"/>
</dbReference>
<keyword evidence="4" id="KW-1185">Reference proteome</keyword>
<dbReference type="InterPro" id="IPR000073">
    <property type="entry name" value="AB_hydrolase_1"/>
</dbReference>
<name>A0A1Y5SJF3_9RHOB</name>
<dbReference type="InterPro" id="IPR000639">
    <property type="entry name" value="Epox_hydrolase-like"/>
</dbReference>
<dbReference type="AlphaFoldDB" id="A0A1Y5SJF3"/>
<proteinExistence type="predicted"/>
<dbReference type="Gene3D" id="3.40.50.1820">
    <property type="entry name" value="alpha/beta hydrolase"/>
    <property type="match status" value="1"/>
</dbReference>